<sequence>MQIYRRLTPLPDTSWLTVHDLTDRGFTRHGIADAVAKGRLIRLRRGRYTGADLDPRLCEAGRLGGRLDCVSLLGLLGVFVRHPGPLHLQFEHGTTRLPPRPPGTVAHWRACGRSSQALATHPVSALIQACRCQAEEDAVASLDSAVNLGVLDEAQLNEVFAALLRRLRRLRHLVDGRSESGPETIVRLILRSLGALVDVQVVITGVGRVDLLVDGWLIIECDSRAHHEGWDQQRRDRRRDLAAARLGYSTIRPIAEDILYRTAAIRDVLAEILAQGQVTGRLRNSTDAVPNRRRAVSRHR</sequence>
<organism evidence="1 2">
    <name type="scientific">Microbacterium koreense</name>
    <dbReference type="NCBI Taxonomy" id="323761"/>
    <lineage>
        <taxon>Bacteria</taxon>
        <taxon>Bacillati</taxon>
        <taxon>Actinomycetota</taxon>
        <taxon>Actinomycetes</taxon>
        <taxon>Micrococcales</taxon>
        <taxon>Microbacteriaceae</taxon>
        <taxon>Microbacterium</taxon>
    </lineage>
</organism>
<dbReference type="Gene3D" id="3.40.960.10">
    <property type="entry name" value="VSR Endonuclease"/>
    <property type="match status" value="1"/>
</dbReference>
<evidence type="ECO:0000313" key="2">
    <source>
        <dbReference type="Proteomes" id="UP001597042"/>
    </source>
</evidence>
<dbReference type="RefSeq" id="WP_378753467.1">
    <property type="nucleotide sequence ID" value="NZ_JBHSSV010000016.1"/>
</dbReference>
<accession>A0ABW2ZU54</accession>
<dbReference type="EMBL" id="JBHTIM010000001">
    <property type="protein sequence ID" value="MFD0782138.1"/>
    <property type="molecule type" value="Genomic_DNA"/>
</dbReference>
<dbReference type="Proteomes" id="UP001597042">
    <property type="component" value="Unassembled WGS sequence"/>
</dbReference>
<comment type="caution">
    <text evidence="1">The sequence shown here is derived from an EMBL/GenBank/DDBJ whole genome shotgun (WGS) entry which is preliminary data.</text>
</comment>
<protein>
    <recommendedName>
        <fullName evidence="3">DUF559 domain-containing protein</fullName>
    </recommendedName>
</protein>
<evidence type="ECO:0008006" key="3">
    <source>
        <dbReference type="Google" id="ProtNLM"/>
    </source>
</evidence>
<proteinExistence type="predicted"/>
<reference evidence="2" key="1">
    <citation type="journal article" date="2019" name="Int. J. Syst. Evol. Microbiol.">
        <title>The Global Catalogue of Microorganisms (GCM) 10K type strain sequencing project: providing services to taxonomists for standard genome sequencing and annotation.</title>
        <authorList>
            <consortium name="The Broad Institute Genomics Platform"/>
            <consortium name="The Broad Institute Genome Sequencing Center for Infectious Disease"/>
            <person name="Wu L."/>
            <person name="Ma J."/>
        </authorList>
    </citation>
    <scope>NUCLEOTIDE SEQUENCE [LARGE SCALE GENOMIC DNA]</scope>
    <source>
        <strain evidence="2">CCUG 50754</strain>
    </source>
</reference>
<gene>
    <name evidence="1" type="ORF">ACFQZV_12620</name>
</gene>
<keyword evidence="2" id="KW-1185">Reference proteome</keyword>
<evidence type="ECO:0000313" key="1">
    <source>
        <dbReference type="EMBL" id="MFD0782138.1"/>
    </source>
</evidence>
<name>A0ABW2ZU54_9MICO</name>